<dbReference type="Proteomes" id="UP000504638">
    <property type="component" value="Unplaced"/>
</dbReference>
<dbReference type="Pfam" id="PF00850">
    <property type="entry name" value="Hist_deacetyl"/>
    <property type="match status" value="1"/>
</dbReference>
<comment type="catalytic activity">
    <reaction evidence="8">
        <text>N(6)-acetyl-L-lysyl-[histone] + H2O = L-lysyl-[histone] + acetate</text>
        <dbReference type="Rhea" id="RHEA:58196"/>
        <dbReference type="Rhea" id="RHEA-COMP:9845"/>
        <dbReference type="Rhea" id="RHEA-COMP:11338"/>
        <dbReference type="ChEBI" id="CHEBI:15377"/>
        <dbReference type="ChEBI" id="CHEBI:29969"/>
        <dbReference type="ChEBI" id="CHEBI:30089"/>
        <dbReference type="ChEBI" id="CHEBI:61930"/>
        <dbReference type="EC" id="3.5.1.98"/>
    </reaction>
</comment>
<evidence type="ECO:0000256" key="6">
    <source>
        <dbReference type="ARBA" id="ARBA00023163"/>
    </source>
</evidence>
<dbReference type="GeneID" id="54416534"/>
<evidence type="ECO:0000313" key="15">
    <source>
        <dbReference type="Proteomes" id="UP000504638"/>
    </source>
</evidence>
<dbReference type="GO" id="GO:0040029">
    <property type="term" value="P:epigenetic regulation of gene expression"/>
    <property type="evidence" value="ECO:0007669"/>
    <property type="project" value="TreeGrafter"/>
</dbReference>
<reference evidence="16" key="3">
    <citation type="submission" date="2025-04" db="UniProtKB">
        <authorList>
            <consortium name="RefSeq"/>
        </authorList>
    </citation>
    <scope>IDENTIFICATION</scope>
    <source>
        <strain evidence="16">CBS 781.70</strain>
    </source>
</reference>
<evidence type="ECO:0000256" key="3">
    <source>
        <dbReference type="ARBA" id="ARBA00022801"/>
    </source>
</evidence>
<dbReference type="GO" id="GO:0141221">
    <property type="term" value="F:histone deacetylase activity, hydrolytic mechanism"/>
    <property type="evidence" value="ECO:0007669"/>
    <property type="project" value="UniProtKB-EC"/>
</dbReference>
<evidence type="ECO:0000256" key="8">
    <source>
        <dbReference type="PIRNR" id="PIRNR037913"/>
    </source>
</evidence>
<dbReference type="AlphaFoldDB" id="A0A6G1GDT2"/>
<proteinExistence type="inferred from homology"/>
<evidence type="ECO:0000313" key="16">
    <source>
        <dbReference type="RefSeq" id="XP_033537839.1"/>
    </source>
</evidence>
<dbReference type="InterPro" id="IPR003084">
    <property type="entry name" value="HDAC_I/II"/>
</dbReference>
<evidence type="ECO:0000256" key="10">
    <source>
        <dbReference type="PIRSR" id="PIRSR037913-2"/>
    </source>
</evidence>
<comment type="similarity">
    <text evidence="8">Belongs to the histone deacetylase family. HD Type 1 subfamily.</text>
</comment>
<feature type="binding site" evidence="11">
    <location>
        <position position="234"/>
    </location>
    <ligand>
        <name>a divalent metal cation</name>
        <dbReference type="ChEBI" id="CHEBI:60240"/>
    </ligand>
</feature>
<evidence type="ECO:0000256" key="7">
    <source>
        <dbReference type="ARBA" id="ARBA00023242"/>
    </source>
</evidence>
<dbReference type="PRINTS" id="PR01271">
    <property type="entry name" value="HISDACETLASE"/>
</dbReference>
<evidence type="ECO:0000256" key="1">
    <source>
        <dbReference type="ARBA" id="ARBA00004123"/>
    </source>
</evidence>
<dbReference type="OrthoDB" id="1918432at2759"/>
<comment type="subcellular location">
    <subcellularLocation>
        <location evidence="1 8">Nucleus</location>
    </subcellularLocation>
</comment>
<dbReference type="PANTHER" id="PTHR10625">
    <property type="entry name" value="HISTONE DEACETYLASE HDAC1-RELATED"/>
    <property type="match status" value="1"/>
</dbReference>
<sequence>MPVGNFLQHKGNGIVQEWDGSDIPRTFLSPEPPQLIDLETWRGFTDEQKLAIVEKEADENGIERPTGYNVSFHYNPKVEGHHFGRSHPMKPWRLTLTKQLVLGYGLQYAMDTYVSRPASRQELEIFHGKSYLNFLSSITPENMEQMGDLGRFNFGDDCPVFDGMWDYCRLYAGASFDAAAKLISKQSDIAINWSGGLHHAKKNEASGFCYINDIVLAIQAMLTVESRVLYVDIDVHHGDGVEQAFWSTDRVMTLSYHKFGDFFPGTGAMDETGPESIENPGWKMALNVPLHDGIDDEQYRDLFSEITGAAIETFNPGAIVLQCGADSLGGDRLGKFNLNIRAHGYCIEFVKSKCHNRRLMLVGGGGYTPRNVARAWCHETSVCVGASLKNHIPGHVPYRQAFTGEENGDGLMYPDLANHPSKRHPNLHSKEYLQMMKQNIHTQLRFIQNTATIKMDRLPDNYLQLRAEVDKQFREEQEERERLEAERKQKEKNIGSKNELRGT</sequence>
<dbReference type="PRINTS" id="PR01270">
    <property type="entry name" value="HDASUPER"/>
</dbReference>
<dbReference type="PIRSF" id="PIRSF037913">
    <property type="entry name" value="His_deacetylse_1"/>
    <property type="match status" value="1"/>
</dbReference>
<dbReference type="RefSeq" id="XP_033537839.1">
    <property type="nucleotide sequence ID" value="XM_033675964.1"/>
</dbReference>
<dbReference type="InterPro" id="IPR023801">
    <property type="entry name" value="His_deacetylse_dom"/>
</dbReference>
<evidence type="ECO:0000313" key="14">
    <source>
        <dbReference type="EMBL" id="KAF1816208.1"/>
    </source>
</evidence>
<dbReference type="GO" id="GO:0070210">
    <property type="term" value="C:Rpd3L-Expanded complex"/>
    <property type="evidence" value="ECO:0007669"/>
    <property type="project" value="TreeGrafter"/>
</dbReference>
<keyword evidence="15" id="KW-1185">Reference proteome</keyword>
<feature type="active site" description="Proton acceptor" evidence="9">
    <location>
        <position position="199"/>
    </location>
</feature>
<dbReference type="SUPFAM" id="SSF52768">
    <property type="entry name" value="Arginase/deacetylase"/>
    <property type="match status" value="1"/>
</dbReference>
<keyword evidence="7 8" id="KW-0539">Nucleus</keyword>
<feature type="domain" description="Histone deacetylase" evidence="13">
    <location>
        <begin position="87"/>
        <end position="382"/>
    </location>
</feature>
<feature type="binding site" evidence="10">
    <location>
        <position position="157"/>
    </location>
    <ligand>
        <name>substrate</name>
    </ligand>
</feature>
<reference evidence="16" key="2">
    <citation type="submission" date="2020-04" db="EMBL/GenBank/DDBJ databases">
        <authorList>
            <consortium name="NCBI Genome Project"/>
        </authorList>
    </citation>
    <scope>NUCLEOTIDE SEQUENCE</scope>
    <source>
        <strain evidence="16">CBS 781.70</strain>
    </source>
</reference>
<keyword evidence="3 8" id="KW-0378">Hydrolase</keyword>
<dbReference type="InterPro" id="IPR037138">
    <property type="entry name" value="His_deacetylse_dom_sf"/>
</dbReference>
<keyword evidence="6 8" id="KW-0804">Transcription</keyword>
<accession>A0A6G1GDT2</accession>
<evidence type="ECO:0000256" key="2">
    <source>
        <dbReference type="ARBA" id="ARBA00012111"/>
    </source>
</evidence>
<protein>
    <recommendedName>
        <fullName evidence="2 8">Histone deacetylase</fullName>
        <ecNumber evidence="2 8">3.5.1.98</ecNumber>
    </recommendedName>
</protein>
<dbReference type="GO" id="GO:0046872">
    <property type="term" value="F:metal ion binding"/>
    <property type="evidence" value="ECO:0007669"/>
    <property type="project" value="UniProtKB-KW"/>
</dbReference>
<feature type="binding site" evidence="10">
    <location>
        <position position="367"/>
    </location>
    <ligand>
        <name>substrate</name>
    </ligand>
</feature>
<keyword evidence="5 8" id="KW-0805">Transcription regulation</keyword>
<evidence type="ECO:0000256" key="4">
    <source>
        <dbReference type="ARBA" id="ARBA00022853"/>
    </source>
</evidence>
<feature type="binding site" evidence="11">
    <location>
        <position position="236"/>
    </location>
    <ligand>
        <name>a divalent metal cation</name>
        <dbReference type="ChEBI" id="CHEBI:60240"/>
    </ligand>
</feature>
<evidence type="ECO:0000259" key="13">
    <source>
        <dbReference type="Pfam" id="PF00850"/>
    </source>
</evidence>
<keyword evidence="11" id="KW-0479">Metal-binding</keyword>
<keyword evidence="4 8" id="KW-0156">Chromatin regulator</keyword>
<feature type="region of interest" description="Disordered" evidence="12">
    <location>
        <begin position="475"/>
        <end position="503"/>
    </location>
</feature>
<feature type="binding site" evidence="10">
    <location>
        <position position="207"/>
    </location>
    <ligand>
        <name>substrate</name>
    </ligand>
</feature>
<reference evidence="14 16" key="1">
    <citation type="submission" date="2020-01" db="EMBL/GenBank/DDBJ databases">
        <authorList>
            <consortium name="DOE Joint Genome Institute"/>
            <person name="Haridas S."/>
            <person name="Albert R."/>
            <person name="Binder M."/>
            <person name="Bloem J."/>
            <person name="Labutti K."/>
            <person name="Salamov A."/>
            <person name="Andreopoulos B."/>
            <person name="Baker S.E."/>
            <person name="Barry K."/>
            <person name="Bills G."/>
            <person name="Bluhm B.H."/>
            <person name="Cannon C."/>
            <person name="Castanera R."/>
            <person name="Culley D.E."/>
            <person name="Daum C."/>
            <person name="Ezra D."/>
            <person name="Gonzalez J.B."/>
            <person name="Henrissat B."/>
            <person name="Kuo A."/>
            <person name="Liang C."/>
            <person name="Lipzen A."/>
            <person name="Lutzoni F."/>
            <person name="Magnuson J."/>
            <person name="Mondo S."/>
            <person name="Nolan M."/>
            <person name="Ohm R."/>
            <person name="Pangilinan J."/>
            <person name="Park H.-J."/>
            <person name="Ramirez L."/>
            <person name="Alfaro M."/>
            <person name="Sun H."/>
            <person name="Tritt A."/>
            <person name="Yoshinaga Y."/>
            <person name="Zwiers L.-H."/>
            <person name="Turgeon B.G."/>
            <person name="Goodwin S.B."/>
            <person name="Spatafora J.W."/>
            <person name="Crous P.W."/>
            <person name="Grigoriev I.V."/>
        </authorList>
    </citation>
    <scope>NUCLEOTIDE SEQUENCE</scope>
    <source>
        <strain evidence="14 16">CBS 781.70</strain>
    </source>
</reference>
<dbReference type="InterPro" id="IPR000286">
    <property type="entry name" value="HDACs"/>
</dbReference>
<organism evidence="14">
    <name type="scientific">Eremomyces bilateralis CBS 781.70</name>
    <dbReference type="NCBI Taxonomy" id="1392243"/>
    <lineage>
        <taxon>Eukaryota</taxon>
        <taxon>Fungi</taxon>
        <taxon>Dikarya</taxon>
        <taxon>Ascomycota</taxon>
        <taxon>Pezizomycotina</taxon>
        <taxon>Dothideomycetes</taxon>
        <taxon>Dothideomycetes incertae sedis</taxon>
        <taxon>Eremomycetales</taxon>
        <taxon>Eremomycetaceae</taxon>
        <taxon>Eremomyces</taxon>
    </lineage>
</organism>
<feature type="binding site" evidence="11">
    <location>
        <position position="326"/>
    </location>
    <ligand>
        <name>a divalent metal cation</name>
        <dbReference type="ChEBI" id="CHEBI:60240"/>
    </ligand>
</feature>
<dbReference type="Gene3D" id="3.40.800.20">
    <property type="entry name" value="Histone deacetylase domain"/>
    <property type="match status" value="1"/>
</dbReference>
<dbReference type="InterPro" id="IPR023696">
    <property type="entry name" value="Ureohydrolase_dom_sf"/>
</dbReference>
<evidence type="ECO:0000256" key="12">
    <source>
        <dbReference type="SAM" id="MobiDB-lite"/>
    </source>
</evidence>
<name>A0A6G1GDT2_9PEZI</name>
<evidence type="ECO:0000256" key="5">
    <source>
        <dbReference type="ARBA" id="ARBA00023015"/>
    </source>
</evidence>
<dbReference type="EMBL" id="ML975150">
    <property type="protein sequence ID" value="KAF1816208.1"/>
    <property type="molecule type" value="Genomic_DNA"/>
</dbReference>
<evidence type="ECO:0000256" key="9">
    <source>
        <dbReference type="PIRSR" id="PIRSR037913-1"/>
    </source>
</evidence>
<gene>
    <name evidence="14 16" type="ORF">P152DRAFT_389088</name>
</gene>
<evidence type="ECO:0000256" key="11">
    <source>
        <dbReference type="PIRSR" id="PIRSR037913-3"/>
    </source>
</evidence>
<dbReference type="PANTHER" id="PTHR10625:SF36">
    <property type="entry name" value="HISTONE DEACETYLASE 3"/>
    <property type="match status" value="1"/>
</dbReference>
<dbReference type="EC" id="3.5.1.98" evidence="2 8"/>